<dbReference type="Gene3D" id="1.10.260.40">
    <property type="entry name" value="lambda repressor-like DNA-binding domains"/>
    <property type="match status" value="1"/>
</dbReference>
<evidence type="ECO:0000313" key="2">
    <source>
        <dbReference type="EMBL" id="PXX71756.1"/>
    </source>
</evidence>
<dbReference type="EMBL" id="QJKF01000001">
    <property type="protein sequence ID" value="PXX71756.1"/>
    <property type="molecule type" value="Genomic_DNA"/>
</dbReference>
<dbReference type="Proteomes" id="UP000247569">
    <property type="component" value="Unassembled WGS sequence"/>
</dbReference>
<protein>
    <submittedName>
        <fullName evidence="2">Helix-turn-helix protein</fullName>
    </submittedName>
</protein>
<dbReference type="Pfam" id="PF13560">
    <property type="entry name" value="HTH_31"/>
    <property type="match status" value="1"/>
</dbReference>
<keyword evidence="3" id="KW-1185">Reference proteome</keyword>
<name>A0A318KCA9_9NOCA</name>
<sequence>MCWIGGAPDRSGHNRYMGQALRELDPRASAAATFGAELRARRLAEGRSLRQLGQLVLVSPELLAKVEKAQRCPRPDLVERLDTVLETRGELARLAAPLFTATDRSAPDLPKLDPGSAEIELRRVIDDVRATDHTLAADRLAELMTFAEAAGAVDDSGLATPAKRSLRRTLAEAEQLAGWMLFDRGDQAGAERMFADARRTAQQAGAADLVAYVLGPSAAYASIWCGDAELGAERAYGALAWARRSGNRRLAAFVAAVAARAHARLGEGDLCRQMLGESEWELDRHVADGSDPGWLSVFDEATLAGYRGLCLLDLGEPRAAIAALGQQEVATPPQFVRNSIIWRLECAQAHLRLGEIDTAGSEIEKALDYAEPGAVTPRVVRVFHAADLRLRSDRSVRELATTRERLWGFISANG</sequence>
<dbReference type="InterPro" id="IPR001387">
    <property type="entry name" value="Cro/C1-type_HTH"/>
</dbReference>
<evidence type="ECO:0000259" key="1">
    <source>
        <dbReference type="PROSITE" id="PS50943"/>
    </source>
</evidence>
<comment type="caution">
    <text evidence="2">The sequence shown here is derived from an EMBL/GenBank/DDBJ whole genome shotgun (WGS) entry which is preliminary data.</text>
</comment>
<dbReference type="InterPro" id="IPR010982">
    <property type="entry name" value="Lambda_DNA-bd_dom_sf"/>
</dbReference>
<reference evidence="2 3" key="1">
    <citation type="submission" date="2018-05" db="EMBL/GenBank/DDBJ databases">
        <title>Genomic Encyclopedia of Type Strains, Phase IV (KMG-IV): sequencing the most valuable type-strain genomes for metagenomic binning, comparative biology and taxonomic classification.</title>
        <authorList>
            <person name="Goeker M."/>
        </authorList>
    </citation>
    <scope>NUCLEOTIDE SEQUENCE [LARGE SCALE GENOMIC DNA]</scope>
    <source>
        <strain evidence="2 3">DSM 44704</strain>
    </source>
</reference>
<dbReference type="SUPFAM" id="SSF47413">
    <property type="entry name" value="lambda repressor-like DNA-binding domains"/>
    <property type="match status" value="1"/>
</dbReference>
<dbReference type="GO" id="GO:0003677">
    <property type="term" value="F:DNA binding"/>
    <property type="evidence" value="ECO:0007669"/>
    <property type="project" value="InterPro"/>
</dbReference>
<evidence type="ECO:0000313" key="3">
    <source>
        <dbReference type="Proteomes" id="UP000247569"/>
    </source>
</evidence>
<feature type="domain" description="HTH cro/C1-type" evidence="1">
    <location>
        <begin position="38"/>
        <end position="91"/>
    </location>
</feature>
<gene>
    <name evidence="2" type="ORF">DFR70_1011190</name>
</gene>
<dbReference type="AlphaFoldDB" id="A0A318KCA9"/>
<dbReference type="PROSITE" id="PS50943">
    <property type="entry name" value="HTH_CROC1"/>
    <property type="match status" value="1"/>
</dbReference>
<accession>A0A318KCA9</accession>
<dbReference type="SMART" id="SM00530">
    <property type="entry name" value="HTH_XRE"/>
    <property type="match status" value="1"/>
</dbReference>
<organism evidence="2 3">
    <name type="scientific">Nocardia tenerifensis</name>
    <dbReference type="NCBI Taxonomy" id="228006"/>
    <lineage>
        <taxon>Bacteria</taxon>
        <taxon>Bacillati</taxon>
        <taxon>Actinomycetota</taxon>
        <taxon>Actinomycetes</taxon>
        <taxon>Mycobacteriales</taxon>
        <taxon>Nocardiaceae</taxon>
        <taxon>Nocardia</taxon>
    </lineage>
</organism>
<proteinExistence type="predicted"/>